<proteinExistence type="predicted"/>
<gene>
    <name evidence="1" type="ORF">SDC9_113784</name>
</gene>
<accession>A0A645BNW9</accession>
<name>A0A645BNW9_9ZZZZ</name>
<organism evidence="1">
    <name type="scientific">bioreactor metagenome</name>
    <dbReference type="NCBI Taxonomy" id="1076179"/>
    <lineage>
        <taxon>unclassified sequences</taxon>
        <taxon>metagenomes</taxon>
        <taxon>ecological metagenomes</taxon>
    </lineage>
</organism>
<protein>
    <submittedName>
        <fullName evidence="1">Uncharacterized protein</fullName>
    </submittedName>
</protein>
<comment type="caution">
    <text evidence="1">The sequence shown here is derived from an EMBL/GenBank/DDBJ whole genome shotgun (WGS) entry which is preliminary data.</text>
</comment>
<dbReference type="AlphaFoldDB" id="A0A645BNW9"/>
<reference evidence="1" key="1">
    <citation type="submission" date="2019-08" db="EMBL/GenBank/DDBJ databases">
        <authorList>
            <person name="Kucharzyk K."/>
            <person name="Murdoch R.W."/>
            <person name="Higgins S."/>
            <person name="Loffler F."/>
        </authorList>
    </citation>
    <scope>NUCLEOTIDE SEQUENCE</scope>
</reference>
<sequence length="181" mass="19115">MRGRLDDPGARVVVLVDPVAEPHQPGAAGLHPPDELRNVGHVADLAQHPQHRLVGAAVQRAEQRPDAGRHAGVGAVAGGGHGAHGGRRTVLLVVGVQDEQHLQGMDQPRVGAVVTLAHHEQHPHEVLHIGDVVARIDEGQTGGVPVGERRQGRHLGDQPADLQVRAEVQVGLARLRVEGVQ</sequence>
<evidence type="ECO:0000313" key="1">
    <source>
        <dbReference type="EMBL" id="MPM66872.1"/>
    </source>
</evidence>
<dbReference type="EMBL" id="VSSQ01021348">
    <property type="protein sequence ID" value="MPM66872.1"/>
    <property type="molecule type" value="Genomic_DNA"/>
</dbReference>